<protein>
    <submittedName>
        <fullName evidence="1">N4-gp56 family major capsid protein</fullName>
    </submittedName>
</protein>
<evidence type="ECO:0000313" key="2">
    <source>
        <dbReference type="Proteomes" id="UP000050833"/>
    </source>
</evidence>
<dbReference type="RefSeq" id="WP_055941215.1">
    <property type="nucleotide sequence ID" value="NZ_LLKB01000001.1"/>
</dbReference>
<sequence length="275" mass="30123">MSVNYASKYASAVDERFSTGSLTNGLVNSEYDWIGVSTVNVYSIPTSAMNDYSMSGTSRYGTPEELGNEAQEMTVAQDRSFTFTIDRKNYDDTMMTMEAGKALSRQLNEVIIPEIDTYRIAALVSGAPVGNVKTLATTKANAYEEFLAVQEILDDNEAPQVGRVVLCTPAFHNKIKLDEAFTKRGDMATQIAINGVVGEIDGVPCIKAPTKRFPKNVDFIITNAIVMPSPVKLQEYKIHTDAPGISGWLVEGRVRYDAFVLKEKAKAIGVHKSAE</sequence>
<dbReference type="AlphaFoldDB" id="A0AAW3JV42"/>
<organism evidence="1 2">
    <name type="scientific">Butyribacter intestini</name>
    <dbReference type="NCBI Taxonomy" id="1703332"/>
    <lineage>
        <taxon>Bacteria</taxon>
        <taxon>Bacillati</taxon>
        <taxon>Bacillota</taxon>
        <taxon>Clostridia</taxon>
        <taxon>Lachnospirales</taxon>
        <taxon>Lachnospiraceae</taxon>
        <taxon>Butyribacter</taxon>
    </lineage>
</organism>
<comment type="caution">
    <text evidence="1">The sequence shown here is derived from an EMBL/GenBank/DDBJ whole genome shotgun (WGS) entry which is preliminary data.</text>
</comment>
<dbReference type="Proteomes" id="UP000050833">
    <property type="component" value="Unassembled WGS sequence"/>
</dbReference>
<accession>A0AAW3JV42</accession>
<dbReference type="EMBL" id="LLKB01000001">
    <property type="protein sequence ID" value="KQC86035.1"/>
    <property type="molecule type" value="Genomic_DNA"/>
</dbReference>
<name>A0AAW3JV42_9FIRM</name>
<gene>
    <name evidence="1" type="ORF">APZ18_02240</name>
</gene>
<proteinExistence type="predicted"/>
<keyword evidence="2" id="KW-1185">Reference proteome</keyword>
<reference evidence="1 2" key="1">
    <citation type="submission" date="2015-10" db="EMBL/GenBank/DDBJ databases">
        <title>Butyribacter intestini gen. nov., sp. nov., a butyric acid-producing bacterium of the family Lachnospiraceae isolated from the human faeces.</title>
        <authorList>
            <person name="Zou Y."/>
            <person name="Xue W."/>
            <person name="Luo G."/>
            <person name="Lv M."/>
        </authorList>
    </citation>
    <scope>NUCLEOTIDE SEQUENCE [LARGE SCALE GENOMIC DNA]</scope>
    <source>
        <strain evidence="1 2">TF01-11</strain>
    </source>
</reference>
<evidence type="ECO:0000313" key="1">
    <source>
        <dbReference type="EMBL" id="KQC86035.1"/>
    </source>
</evidence>